<keyword evidence="3" id="KW-0804">Transcription</keyword>
<evidence type="ECO:0000256" key="1">
    <source>
        <dbReference type="ARBA" id="ARBA00023015"/>
    </source>
</evidence>
<dbReference type="PROSITE" id="PS50977">
    <property type="entry name" value="HTH_TETR_2"/>
    <property type="match status" value="1"/>
</dbReference>
<accession>A0A7W8YCX5</accession>
<evidence type="ECO:0000256" key="2">
    <source>
        <dbReference type="ARBA" id="ARBA00023125"/>
    </source>
</evidence>
<dbReference type="SUPFAM" id="SSF46689">
    <property type="entry name" value="Homeodomain-like"/>
    <property type="match status" value="1"/>
</dbReference>
<gene>
    <name evidence="6" type="ORF">BKA12_002166</name>
</gene>
<feature type="domain" description="HTH tetR-type" evidence="5">
    <location>
        <begin position="5"/>
        <end position="65"/>
    </location>
</feature>
<keyword evidence="2 4" id="KW-0238">DNA-binding</keyword>
<comment type="caution">
    <text evidence="6">The sequence shown here is derived from an EMBL/GenBank/DDBJ whole genome shotgun (WGS) entry which is preliminary data.</text>
</comment>
<evidence type="ECO:0000313" key="7">
    <source>
        <dbReference type="Proteomes" id="UP000523863"/>
    </source>
</evidence>
<keyword evidence="7" id="KW-1185">Reference proteome</keyword>
<sequence length="184" mass="20132">MRPRVTSRDQIDRIALELFLAHGYAEVTTDELIQACGVSRPTFFRYVASRDSLVLDHIAQFGQGVAAMVRERVEASAWVALREAMCDAVEMLDPGSREGMAFRILQSSPGIRSSALELTRTWRGQLTESLVAGEYFAGDDRQCEAAAAMAIGLFQMNWASPGATPSSTSALLRRAFDDAVNLVV</sequence>
<dbReference type="InterPro" id="IPR009057">
    <property type="entry name" value="Homeodomain-like_sf"/>
</dbReference>
<evidence type="ECO:0000256" key="3">
    <source>
        <dbReference type="ARBA" id="ARBA00023163"/>
    </source>
</evidence>
<proteinExistence type="predicted"/>
<dbReference type="PANTHER" id="PTHR30055:SF234">
    <property type="entry name" value="HTH-TYPE TRANSCRIPTIONAL REGULATOR BETI"/>
    <property type="match status" value="1"/>
</dbReference>
<dbReference type="GO" id="GO:0003700">
    <property type="term" value="F:DNA-binding transcription factor activity"/>
    <property type="evidence" value="ECO:0007669"/>
    <property type="project" value="TreeGrafter"/>
</dbReference>
<reference evidence="6 7" key="1">
    <citation type="submission" date="2020-08" db="EMBL/GenBank/DDBJ databases">
        <title>Sequencing the genomes of 1000 actinobacteria strains.</title>
        <authorList>
            <person name="Klenk H.-P."/>
        </authorList>
    </citation>
    <scope>NUCLEOTIDE SEQUENCE [LARGE SCALE GENOMIC DNA]</scope>
    <source>
        <strain evidence="6 7">DSM 23694</strain>
    </source>
</reference>
<dbReference type="Gene3D" id="1.10.357.10">
    <property type="entry name" value="Tetracycline Repressor, domain 2"/>
    <property type="match status" value="1"/>
</dbReference>
<dbReference type="RefSeq" id="WP_183643704.1">
    <property type="nucleotide sequence ID" value="NZ_JACHBL010000001.1"/>
</dbReference>
<protein>
    <submittedName>
        <fullName evidence="6">AcrR family transcriptional regulator</fullName>
    </submittedName>
</protein>
<dbReference type="GO" id="GO:0000976">
    <property type="term" value="F:transcription cis-regulatory region binding"/>
    <property type="evidence" value="ECO:0007669"/>
    <property type="project" value="TreeGrafter"/>
</dbReference>
<feature type="DNA-binding region" description="H-T-H motif" evidence="4">
    <location>
        <begin position="28"/>
        <end position="47"/>
    </location>
</feature>
<dbReference type="InterPro" id="IPR050109">
    <property type="entry name" value="HTH-type_TetR-like_transc_reg"/>
</dbReference>
<evidence type="ECO:0000313" key="6">
    <source>
        <dbReference type="EMBL" id="MBB5599086.1"/>
    </source>
</evidence>
<dbReference type="PANTHER" id="PTHR30055">
    <property type="entry name" value="HTH-TYPE TRANSCRIPTIONAL REGULATOR RUTR"/>
    <property type="match status" value="1"/>
</dbReference>
<dbReference type="EMBL" id="JACHBL010000001">
    <property type="protein sequence ID" value="MBB5599086.1"/>
    <property type="molecule type" value="Genomic_DNA"/>
</dbReference>
<dbReference type="InterPro" id="IPR001647">
    <property type="entry name" value="HTH_TetR"/>
</dbReference>
<dbReference type="AlphaFoldDB" id="A0A7W8YCX5"/>
<dbReference type="Pfam" id="PF00440">
    <property type="entry name" value="TetR_N"/>
    <property type="match status" value="1"/>
</dbReference>
<organism evidence="6 7">
    <name type="scientific">Neomicrococcus lactis</name>
    <dbReference type="NCBI Taxonomy" id="732241"/>
    <lineage>
        <taxon>Bacteria</taxon>
        <taxon>Bacillati</taxon>
        <taxon>Actinomycetota</taxon>
        <taxon>Actinomycetes</taxon>
        <taxon>Micrococcales</taxon>
        <taxon>Micrococcaceae</taxon>
        <taxon>Neomicrococcus</taxon>
    </lineage>
</organism>
<evidence type="ECO:0000259" key="5">
    <source>
        <dbReference type="PROSITE" id="PS50977"/>
    </source>
</evidence>
<keyword evidence="1" id="KW-0805">Transcription regulation</keyword>
<dbReference type="Proteomes" id="UP000523863">
    <property type="component" value="Unassembled WGS sequence"/>
</dbReference>
<evidence type="ECO:0000256" key="4">
    <source>
        <dbReference type="PROSITE-ProRule" id="PRU00335"/>
    </source>
</evidence>
<name>A0A7W8YCX5_9MICC</name>